<evidence type="ECO:0000313" key="3">
    <source>
        <dbReference type="Proteomes" id="UP000560069"/>
    </source>
</evidence>
<protein>
    <submittedName>
        <fullName evidence="2">Pimeloyl-ACP methyl ester carboxylesterase</fullName>
    </submittedName>
</protein>
<feature type="domain" description="AB hydrolase-1" evidence="1">
    <location>
        <begin position="20"/>
        <end position="129"/>
    </location>
</feature>
<dbReference type="EMBL" id="JACCFQ010000001">
    <property type="protein sequence ID" value="NYJ16369.1"/>
    <property type="molecule type" value="Genomic_DNA"/>
</dbReference>
<accession>A0A7Z0J322</accession>
<dbReference type="SUPFAM" id="SSF53474">
    <property type="entry name" value="alpha/beta-Hydrolases"/>
    <property type="match status" value="1"/>
</dbReference>
<dbReference type="Gene3D" id="3.40.50.1820">
    <property type="entry name" value="alpha/beta hydrolase"/>
    <property type="match status" value="1"/>
</dbReference>
<proteinExistence type="predicted"/>
<gene>
    <name evidence="2" type="ORF">HNR11_000903</name>
</gene>
<dbReference type="InterPro" id="IPR000073">
    <property type="entry name" value="AB_hydrolase_1"/>
</dbReference>
<evidence type="ECO:0000259" key="1">
    <source>
        <dbReference type="Pfam" id="PF00561"/>
    </source>
</evidence>
<dbReference type="Proteomes" id="UP000560069">
    <property type="component" value="Unassembled WGS sequence"/>
</dbReference>
<comment type="caution">
    <text evidence="2">The sequence shown here is derived from an EMBL/GenBank/DDBJ whole genome shotgun (WGS) entry which is preliminary data.</text>
</comment>
<dbReference type="RefSeq" id="WP_179441322.1">
    <property type="nucleotide sequence ID" value="NZ_BAAALK010000006.1"/>
</dbReference>
<dbReference type="PANTHER" id="PTHR43433">
    <property type="entry name" value="HYDROLASE, ALPHA/BETA FOLD FAMILY PROTEIN"/>
    <property type="match status" value="1"/>
</dbReference>
<dbReference type="PRINTS" id="PR00111">
    <property type="entry name" value="ABHYDROLASE"/>
</dbReference>
<keyword evidence="3" id="KW-1185">Reference proteome</keyword>
<sequence>MGLFQTAGAKLAYELTGEGPTFVQLHGLTSCASRERRAGLDMTLNLPDCQVLRYDARGHGSSTGRAVPEDYLWPRLAEDLLELLDELAPGETVHAAGPSMGAATLLYAALRDPDRFASLTLMVPPTAWGTRSGQAETYQRSAQLVEDQGIGAFVRVGRQVLPPPALADRQKERVPAVSQELLPSIFRGAGMTDLPDPEALRELRVPTLILAWVDDYAHPVSTAEKLHQLIPNSRLQIAETPEELDTWPRRVARFVAAHPVAGAVRR</sequence>
<dbReference type="InterPro" id="IPR050471">
    <property type="entry name" value="AB_hydrolase"/>
</dbReference>
<evidence type="ECO:0000313" key="2">
    <source>
        <dbReference type="EMBL" id="NYJ16369.1"/>
    </source>
</evidence>
<reference evidence="2 3" key="1">
    <citation type="submission" date="2020-07" db="EMBL/GenBank/DDBJ databases">
        <title>Sequencing the genomes of 1000 actinobacteria strains.</title>
        <authorList>
            <person name="Klenk H.-P."/>
        </authorList>
    </citation>
    <scope>NUCLEOTIDE SEQUENCE [LARGE SCALE GENOMIC DNA]</scope>
    <source>
        <strain evidence="2 3">DSM 15664</strain>
    </source>
</reference>
<dbReference type="Pfam" id="PF00561">
    <property type="entry name" value="Abhydrolase_1"/>
    <property type="match status" value="1"/>
</dbReference>
<dbReference type="GO" id="GO:0004806">
    <property type="term" value="F:triacylglycerol lipase activity"/>
    <property type="evidence" value="ECO:0007669"/>
    <property type="project" value="TreeGrafter"/>
</dbReference>
<dbReference type="PANTHER" id="PTHR43433:SF5">
    <property type="entry name" value="AB HYDROLASE-1 DOMAIN-CONTAINING PROTEIN"/>
    <property type="match status" value="1"/>
</dbReference>
<organism evidence="2 3">
    <name type="scientific">Nesterenkonia sandarakina</name>
    <dbReference type="NCBI Taxonomy" id="272918"/>
    <lineage>
        <taxon>Bacteria</taxon>
        <taxon>Bacillati</taxon>
        <taxon>Actinomycetota</taxon>
        <taxon>Actinomycetes</taxon>
        <taxon>Micrococcales</taxon>
        <taxon>Micrococcaceae</taxon>
        <taxon>Nesterenkonia</taxon>
    </lineage>
</organism>
<dbReference type="GO" id="GO:0046503">
    <property type="term" value="P:glycerolipid catabolic process"/>
    <property type="evidence" value="ECO:0007669"/>
    <property type="project" value="TreeGrafter"/>
</dbReference>
<dbReference type="InterPro" id="IPR029058">
    <property type="entry name" value="AB_hydrolase_fold"/>
</dbReference>
<dbReference type="AlphaFoldDB" id="A0A7Z0J322"/>
<name>A0A7Z0J322_9MICC</name>